<reference evidence="2 3" key="1">
    <citation type="submission" date="2023-04" db="EMBL/GenBank/DDBJ databases">
        <title>Forest soil microbial communities from Buena Vista Peninsula, Colon Province, Panama.</title>
        <authorList>
            <person name="Bouskill N."/>
        </authorList>
    </citation>
    <scope>NUCLEOTIDE SEQUENCE [LARGE SCALE GENOMIC DNA]</scope>
    <source>
        <strain evidence="2 3">GGS1</strain>
    </source>
</reference>
<dbReference type="Proteomes" id="UP001160499">
    <property type="component" value="Unassembled WGS sequence"/>
</dbReference>
<sequence>MQKVELTYWWNGHEPGDVVEVDDPTARGVLGVIARPVPESEPEPEPDSEGEPEAEAESRG</sequence>
<name>A0ABT6LKE2_9ACTN</name>
<feature type="compositionally biased region" description="Acidic residues" evidence="1">
    <location>
        <begin position="40"/>
        <end position="60"/>
    </location>
</feature>
<dbReference type="RefSeq" id="WP_280877716.1">
    <property type="nucleotide sequence ID" value="NZ_JARXVH010000006.1"/>
</dbReference>
<dbReference type="EMBL" id="JARXVH010000006">
    <property type="protein sequence ID" value="MDH6216758.1"/>
    <property type="molecule type" value="Genomic_DNA"/>
</dbReference>
<organism evidence="2 3">
    <name type="scientific">Streptomyces pseudovenezuelae</name>
    <dbReference type="NCBI Taxonomy" id="67350"/>
    <lineage>
        <taxon>Bacteria</taxon>
        <taxon>Bacillati</taxon>
        <taxon>Actinomycetota</taxon>
        <taxon>Actinomycetes</taxon>
        <taxon>Kitasatosporales</taxon>
        <taxon>Streptomycetaceae</taxon>
        <taxon>Streptomyces</taxon>
        <taxon>Streptomyces aurantiacus group</taxon>
    </lineage>
</organism>
<comment type="caution">
    <text evidence="2">The sequence shown here is derived from an EMBL/GenBank/DDBJ whole genome shotgun (WGS) entry which is preliminary data.</text>
</comment>
<protein>
    <submittedName>
        <fullName evidence="2">Uncharacterized protein</fullName>
    </submittedName>
</protein>
<gene>
    <name evidence="2" type="ORF">M2283_004076</name>
</gene>
<evidence type="ECO:0000313" key="3">
    <source>
        <dbReference type="Proteomes" id="UP001160499"/>
    </source>
</evidence>
<proteinExistence type="predicted"/>
<evidence type="ECO:0000256" key="1">
    <source>
        <dbReference type="SAM" id="MobiDB-lite"/>
    </source>
</evidence>
<accession>A0ABT6LKE2</accession>
<feature type="region of interest" description="Disordered" evidence="1">
    <location>
        <begin position="34"/>
        <end position="60"/>
    </location>
</feature>
<evidence type="ECO:0000313" key="2">
    <source>
        <dbReference type="EMBL" id="MDH6216758.1"/>
    </source>
</evidence>
<keyword evidence="3" id="KW-1185">Reference proteome</keyword>